<evidence type="ECO:0000313" key="3">
    <source>
        <dbReference type="EMBL" id="PKI71450.1"/>
    </source>
</evidence>
<dbReference type="InterPro" id="IPR001995">
    <property type="entry name" value="Peptidase_A2_cat"/>
</dbReference>
<keyword evidence="4" id="KW-1185">Reference proteome</keyword>
<protein>
    <recommendedName>
        <fullName evidence="2">Peptidase A2 domain-containing protein</fullName>
    </recommendedName>
</protein>
<keyword evidence="1" id="KW-0378">Hydrolase</keyword>
<dbReference type="InterPro" id="IPR056648">
    <property type="entry name" value="DUF7746"/>
</dbReference>
<organism evidence="3 4">
    <name type="scientific">Punica granatum</name>
    <name type="common">Pomegranate</name>
    <dbReference type="NCBI Taxonomy" id="22663"/>
    <lineage>
        <taxon>Eukaryota</taxon>
        <taxon>Viridiplantae</taxon>
        <taxon>Streptophyta</taxon>
        <taxon>Embryophyta</taxon>
        <taxon>Tracheophyta</taxon>
        <taxon>Spermatophyta</taxon>
        <taxon>Magnoliopsida</taxon>
        <taxon>eudicotyledons</taxon>
        <taxon>Gunneridae</taxon>
        <taxon>Pentapetalae</taxon>
        <taxon>rosids</taxon>
        <taxon>malvids</taxon>
        <taxon>Myrtales</taxon>
        <taxon>Lythraceae</taxon>
        <taxon>Punica</taxon>
    </lineage>
</organism>
<dbReference type="Proteomes" id="UP000233551">
    <property type="component" value="Unassembled WGS sequence"/>
</dbReference>
<name>A0A2I0KSY2_PUNGR</name>
<gene>
    <name evidence="3" type="ORF">CRG98_008123</name>
</gene>
<reference evidence="3 4" key="1">
    <citation type="submission" date="2017-11" db="EMBL/GenBank/DDBJ databases">
        <title>De-novo sequencing of pomegranate (Punica granatum L.) genome.</title>
        <authorList>
            <person name="Akparov Z."/>
            <person name="Amiraslanov A."/>
            <person name="Hajiyeva S."/>
            <person name="Abbasov M."/>
            <person name="Kaur K."/>
            <person name="Hamwieh A."/>
            <person name="Solovyev V."/>
            <person name="Salamov A."/>
            <person name="Braich B."/>
            <person name="Kosarev P."/>
            <person name="Mahmoud A."/>
            <person name="Hajiyev E."/>
            <person name="Babayeva S."/>
            <person name="Izzatullayeva V."/>
            <person name="Mammadov A."/>
            <person name="Mammadov A."/>
            <person name="Sharifova S."/>
            <person name="Ojaghi J."/>
            <person name="Eynullazada K."/>
            <person name="Bayramov B."/>
            <person name="Abdulazimova A."/>
            <person name="Shahmuradov I."/>
        </authorList>
    </citation>
    <scope>NUCLEOTIDE SEQUENCE [LARGE SCALE GENOMIC DNA]</scope>
    <source>
        <strain evidence="4">cv. AG2017</strain>
        <tissue evidence="3">Leaf</tissue>
    </source>
</reference>
<evidence type="ECO:0000256" key="1">
    <source>
        <dbReference type="ARBA" id="ARBA00022801"/>
    </source>
</evidence>
<dbReference type="Pfam" id="PF22909">
    <property type="entry name" value="Caulimovir_coat_dom"/>
    <property type="match status" value="1"/>
</dbReference>
<dbReference type="AlphaFoldDB" id="A0A2I0KSY2"/>
<dbReference type="GO" id="GO:0006508">
    <property type="term" value="P:proteolysis"/>
    <property type="evidence" value="ECO:0007669"/>
    <property type="project" value="InterPro"/>
</dbReference>
<feature type="domain" description="Peptidase A2" evidence="2">
    <location>
        <begin position="362"/>
        <end position="397"/>
    </location>
</feature>
<dbReference type="InterPro" id="IPR018061">
    <property type="entry name" value="Retropepsins"/>
</dbReference>
<dbReference type="GO" id="GO:0004190">
    <property type="term" value="F:aspartic-type endopeptidase activity"/>
    <property type="evidence" value="ECO:0007669"/>
    <property type="project" value="InterPro"/>
</dbReference>
<comment type="caution">
    <text evidence="3">The sequence shown here is derived from an EMBL/GenBank/DDBJ whole genome shotgun (WGS) entry which is preliminary data.</text>
</comment>
<dbReference type="PANTHER" id="PTHR33054:SF9">
    <property type="entry name" value="CCHC-TYPE DOMAIN-CONTAINING PROTEIN"/>
    <property type="match status" value="1"/>
</dbReference>
<proteinExistence type="predicted"/>
<dbReference type="PANTHER" id="PTHR33054">
    <property type="entry name" value="CCHC-TYPE DOMAIN-CONTAINING PROTEIN"/>
    <property type="match status" value="1"/>
</dbReference>
<dbReference type="Pfam" id="PF00077">
    <property type="entry name" value="RVP"/>
    <property type="match status" value="1"/>
</dbReference>
<accession>A0A2I0KSY2</accession>
<dbReference type="Pfam" id="PF24925">
    <property type="entry name" value="DUF7746"/>
    <property type="match status" value="1"/>
</dbReference>
<dbReference type="PROSITE" id="PS50175">
    <property type="entry name" value="ASP_PROT_RETROV"/>
    <property type="match status" value="1"/>
</dbReference>
<evidence type="ECO:0000313" key="4">
    <source>
        <dbReference type="Proteomes" id="UP000233551"/>
    </source>
</evidence>
<evidence type="ECO:0000259" key="2">
    <source>
        <dbReference type="PROSITE" id="PS50175"/>
    </source>
</evidence>
<dbReference type="EMBL" id="PGOL01000373">
    <property type="protein sequence ID" value="PKI71450.1"/>
    <property type="molecule type" value="Genomic_DNA"/>
</dbReference>
<sequence length="402" mass="46470">MTMVSNAYKTQTRLSDPAIAHMLIARFTGQLKGWWDNYLSPFQQNEILTSVKTDESDEIIWDANNEDIPDAVATLVFAISQHFVGDPSHLKDKNLELLSNLKYKRLSDFRQYKDTFLTRVMSREDCNQPFWKEKFLAGLPTLLGEQVRNEIKSINHGQIPYKELSYGELISFIHKEESSSNDEEGLQMDELNWSSDEKSINVLTKDQEFLLEIADQIQNPLLRKQYLEKLKQGNLDGETKTPNYNLSEILKRHDKRRAHKTSFDAQKEFEILRNEIDCLKFEQQQHSTIIRRLEELFTEAAKPSASSDHVLMNQDKNPEETLALDQTKNDQHETLTMVGELSPNRWLIKITLVINHNLFMDATALFDTGADENCISEQFIPARFYEKTTESLSSVSGTKLDI</sequence>